<gene>
    <name evidence="4" type="ORF">C0189_01445</name>
    <name evidence="3" type="ORF">C0189_02895</name>
</gene>
<dbReference type="EMBL" id="PNIL01000021">
    <property type="protein sequence ID" value="PMP68343.1"/>
    <property type="molecule type" value="Genomic_DNA"/>
</dbReference>
<proteinExistence type="predicted"/>
<dbReference type="PROSITE" id="PS51352">
    <property type="entry name" value="THIOREDOXIN_2"/>
    <property type="match status" value="1"/>
</dbReference>
<dbReference type="InterPro" id="IPR013740">
    <property type="entry name" value="Redoxin"/>
</dbReference>
<dbReference type="InterPro" id="IPR013766">
    <property type="entry name" value="Thioredoxin_domain"/>
</dbReference>
<protein>
    <recommendedName>
        <fullName evidence="2">Thioredoxin domain-containing protein</fullName>
    </recommendedName>
</protein>
<feature type="transmembrane region" description="Helical" evidence="1">
    <location>
        <begin position="21"/>
        <end position="45"/>
    </location>
</feature>
<keyword evidence="1" id="KW-1133">Transmembrane helix</keyword>
<comment type="caution">
    <text evidence="3">The sequence shown here is derived from an EMBL/GenBank/DDBJ whole genome shotgun (WGS) entry which is preliminary data.</text>
</comment>
<evidence type="ECO:0000313" key="4">
    <source>
        <dbReference type="EMBL" id="PMP68343.1"/>
    </source>
</evidence>
<dbReference type="AlphaFoldDB" id="A0A2J6WEG1"/>
<organism evidence="3 5">
    <name type="scientific">Caldisericum exile</name>
    <dbReference type="NCBI Taxonomy" id="693075"/>
    <lineage>
        <taxon>Bacteria</taxon>
        <taxon>Pseudomonadati</taxon>
        <taxon>Caldisericota/Cryosericota group</taxon>
        <taxon>Caldisericota</taxon>
        <taxon>Caldisericia</taxon>
        <taxon>Caldisericales</taxon>
        <taxon>Caldisericaceae</taxon>
        <taxon>Caldisericum</taxon>
    </lineage>
</organism>
<evidence type="ECO:0000259" key="2">
    <source>
        <dbReference type="PROSITE" id="PS51352"/>
    </source>
</evidence>
<dbReference type="Proteomes" id="UP000237040">
    <property type="component" value="Unassembled WGS sequence"/>
</dbReference>
<feature type="domain" description="Thioredoxin" evidence="2">
    <location>
        <begin position="221"/>
        <end position="359"/>
    </location>
</feature>
<dbReference type="EMBL" id="PNIL01000043">
    <property type="protein sequence ID" value="PMP67506.1"/>
    <property type="molecule type" value="Genomic_DNA"/>
</dbReference>
<evidence type="ECO:0000313" key="3">
    <source>
        <dbReference type="EMBL" id="PMP67506.1"/>
    </source>
</evidence>
<dbReference type="InterPro" id="IPR036249">
    <property type="entry name" value="Thioredoxin-like_sf"/>
</dbReference>
<reference evidence="3 5" key="1">
    <citation type="submission" date="2018-01" db="EMBL/GenBank/DDBJ databases">
        <title>Metagenomic assembled genomes from two thermal pools in the Uzon Caldera, Kamchatka, Russia.</title>
        <authorList>
            <person name="Wilkins L."/>
            <person name="Ettinger C."/>
        </authorList>
    </citation>
    <scope>NUCLEOTIDE SEQUENCE [LARGE SCALE GENOMIC DNA]</scope>
    <source>
        <strain evidence="3">ZAV-07</strain>
    </source>
</reference>
<dbReference type="SUPFAM" id="SSF52833">
    <property type="entry name" value="Thioredoxin-like"/>
    <property type="match status" value="1"/>
</dbReference>
<name>A0A2J6WEG1_9BACT</name>
<sequence length="359" mass="40590">MSNRKNKKPKKSKIKEEKHILNKRVLLIFSIFVAIAIFILLGFYLKNQLLVQKYTKVIPKEDVRSKIFGFKGTLTAPRVLTDPAQFSDSFAAEDILDDNGNTVGTEVTILIDNPSYNKDKKRIPKDVAMLLIVDKELKIKTLTPFNPTYFDLGIDFEKYFNDYNGKDAETIIKQTDGIYTGVSSVATIIKNKVREAMSLLYIEKYGKDKFNALGVSGYIFSERGTKLTQVTFKDVNGTEYNINDFKNNKIVIIGGNPGCGSCVESITQLANLFKTYNTENIKFIVFAFTQEKDQLLRLTAPLGNNVIGVLDPDRTIATQLKVNISPYIELVDKDLTVYYRGPGEPIRETIENIKAFLQK</sequence>
<dbReference type="GO" id="GO:0016491">
    <property type="term" value="F:oxidoreductase activity"/>
    <property type="evidence" value="ECO:0007669"/>
    <property type="project" value="InterPro"/>
</dbReference>
<dbReference type="Pfam" id="PF08534">
    <property type="entry name" value="Redoxin"/>
    <property type="match status" value="1"/>
</dbReference>
<dbReference type="Gene3D" id="3.40.30.10">
    <property type="entry name" value="Glutaredoxin"/>
    <property type="match status" value="1"/>
</dbReference>
<evidence type="ECO:0000313" key="5">
    <source>
        <dbReference type="Proteomes" id="UP000237040"/>
    </source>
</evidence>
<keyword evidence="1" id="KW-0472">Membrane</keyword>
<keyword evidence="1" id="KW-0812">Transmembrane</keyword>
<evidence type="ECO:0000256" key="1">
    <source>
        <dbReference type="SAM" id="Phobius"/>
    </source>
</evidence>
<accession>A0A2J6WEG1</accession>